<proteinExistence type="predicted"/>
<dbReference type="KEGG" id="tpi:TREPR_2190"/>
<sequence length="55" mass="6492">MAKTKKCVDCLHCKVSAKSTKNNRLCFCSEMTSRKNHREKFWLEKKLCGNFFSMN</sequence>
<name>F5YJ14_TREPZ</name>
<accession>F5YJ14</accession>
<dbReference type="STRING" id="545694.TREPR_2190"/>
<evidence type="ECO:0000313" key="2">
    <source>
        <dbReference type="Proteomes" id="UP000009223"/>
    </source>
</evidence>
<evidence type="ECO:0000313" key="1">
    <source>
        <dbReference type="EMBL" id="AEF84246.1"/>
    </source>
</evidence>
<dbReference type="eggNOG" id="ENOG5032QF6">
    <property type="taxonomic scope" value="Bacteria"/>
</dbReference>
<protein>
    <submittedName>
        <fullName evidence="1">Uncharacterized protein</fullName>
    </submittedName>
</protein>
<dbReference type="Proteomes" id="UP000009223">
    <property type="component" value="Chromosome"/>
</dbReference>
<keyword evidence="2" id="KW-1185">Reference proteome</keyword>
<organism evidence="1 2">
    <name type="scientific">Treponema primitia (strain ATCC BAA-887 / DSM 12427 / ZAS-2)</name>
    <dbReference type="NCBI Taxonomy" id="545694"/>
    <lineage>
        <taxon>Bacteria</taxon>
        <taxon>Pseudomonadati</taxon>
        <taxon>Spirochaetota</taxon>
        <taxon>Spirochaetia</taxon>
        <taxon>Spirochaetales</taxon>
        <taxon>Treponemataceae</taxon>
        <taxon>Treponema</taxon>
    </lineage>
</organism>
<dbReference type="AlphaFoldDB" id="F5YJ14"/>
<gene>
    <name evidence="1" type="ordered locus">TREPR_2190</name>
</gene>
<reference evidence="2" key="1">
    <citation type="submission" date="2009-12" db="EMBL/GenBank/DDBJ databases">
        <title>Complete sequence of Treponema primitia strain ZAS-2.</title>
        <authorList>
            <person name="Tetu S.G."/>
            <person name="Matson E."/>
            <person name="Ren Q."/>
            <person name="Seshadri R."/>
            <person name="Elbourne L."/>
            <person name="Hassan K.A."/>
            <person name="Durkin A."/>
            <person name="Radune D."/>
            <person name="Mohamoud Y."/>
            <person name="Shay R."/>
            <person name="Jin S."/>
            <person name="Zhang X."/>
            <person name="Lucey K."/>
            <person name="Ballor N.R."/>
            <person name="Ottesen E."/>
            <person name="Rosenthal R."/>
            <person name="Allen A."/>
            <person name="Leadbetter J.R."/>
            <person name="Paulsen I.T."/>
        </authorList>
    </citation>
    <scope>NUCLEOTIDE SEQUENCE [LARGE SCALE GENOMIC DNA]</scope>
    <source>
        <strain evidence="2">ATCC BAA-887 / DSM 12427 / ZAS-2</strain>
    </source>
</reference>
<reference evidence="1 2" key="2">
    <citation type="journal article" date="2011" name="ISME J.">
        <title>RNA-seq reveals cooperative metabolic interactions between two termite-gut spirochete species in co-culture.</title>
        <authorList>
            <person name="Rosenthal A.Z."/>
            <person name="Matson E.G."/>
            <person name="Eldar A."/>
            <person name="Leadbetter J.R."/>
        </authorList>
    </citation>
    <scope>NUCLEOTIDE SEQUENCE [LARGE SCALE GENOMIC DNA]</scope>
    <source>
        <strain evidence="2">ATCC BAA-887 / DSM 12427 / ZAS-2</strain>
    </source>
</reference>
<dbReference type="EMBL" id="CP001843">
    <property type="protein sequence ID" value="AEF84246.1"/>
    <property type="molecule type" value="Genomic_DNA"/>
</dbReference>
<dbReference type="HOGENOM" id="CLU_3031143_0_0_12"/>